<comment type="caution">
    <text evidence="3">The sequence shown here is derived from an EMBL/GenBank/DDBJ whole genome shotgun (WGS) entry which is preliminary data.</text>
</comment>
<dbReference type="Proteomes" id="UP000199318">
    <property type="component" value="Unassembled WGS sequence"/>
</dbReference>
<proteinExistence type="predicted"/>
<protein>
    <submittedName>
        <fullName evidence="3">Competence protein CoiA-like family, contains a predicted nuclease domain</fullName>
    </submittedName>
</protein>
<evidence type="ECO:0000313" key="4">
    <source>
        <dbReference type="Proteomes" id="UP000199318"/>
    </source>
</evidence>
<dbReference type="AlphaFoldDB" id="A0A1H9VDV1"/>
<evidence type="ECO:0000259" key="2">
    <source>
        <dbReference type="Pfam" id="PF25166"/>
    </source>
</evidence>
<dbReference type="InterPro" id="IPR057252">
    <property type="entry name" value="CoiA_C"/>
</dbReference>
<feature type="domain" description="Competence protein CoiA nuclease-like" evidence="1">
    <location>
        <begin position="12"/>
        <end position="151"/>
    </location>
</feature>
<dbReference type="EMBL" id="FOGV01000020">
    <property type="protein sequence ID" value="SES19855.1"/>
    <property type="molecule type" value="Genomic_DNA"/>
</dbReference>
<evidence type="ECO:0000259" key="1">
    <source>
        <dbReference type="Pfam" id="PF06054"/>
    </source>
</evidence>
<dbReference type="Pfam" id="PF06054">
    <property type="entry name" value="CoiA_nuc"/>
    <property type="match status" value="1"/>
</dbReference>
<organism evidence="3 4">
    <name type="scientific">Salisediminibacterium halotolerans</name>
    <dbReference type="NCBI Taxonomy" id="517425"/>
    <lineage>
        <taxon>Bacteria</taxon>
        <taxon>Bacillati</taxon>
        <taxon>Bacillota</taxon>
        <taxon>Bacilli</taxon>
        <taxon>Bacillales</taxon>
        <taxon>Bacillaceae</taxon>
        <taxon>Salisediminibacterium</taxon>
    </lineage>
</organism>
<keyword evidence="4" id="KW-1185">Reference proteome</keyword>
<dbReference type="OrthoDB" id="3784230at2"/>
<evidence type="ECO:0000313" key="3">
    <source>
        <dbReference type="EMBL" id="SES19855.1"/>
    </source>
</evidence>
<feature type="domain" description="Competence protein CoiA C-terminal" evidence="2">
    <location>
        <begin position="212"/>
        <end position="329"/>
    </location>
</feature>
<dbReference type="InterPro" id="IPR010330">
    <property type="entry name" value="CoiA_nuc"/>
</dbReference>
<dbReference type="Pfam" id="PF25166">
    <property type="entry name" value="CoiA_C"/>
    <property type="match status" value="1"/>
</dbReference>
<sequence length="355" mass="41295">MKDNGENQSRNESAEHLTAKRMTEKWLQRYGFVPEIEAAVPGTCRRADIAVQIGKRMQAIEFQRSAIAPELFHTRTTDYLRAGYNPIWIGLKPPGVPKSAVQLISFEQLDSLCVSFKPLPHALYLDVKRMKWVFISAFLFIQPRKILIRRTDHSFEISPDILFTRTGRLLPERIDIDTCQSFLQIWKRETYLKRTQKYLRITPAERTVLSELQKFQLNLNCFPALCNIPLLTQYTMRTAPHLWQTWFVLTVLNRTPVGTALTLRQLSYKIERSLPDLGFTVSANNVHPRDRLRPLLREYLDVLCEFGALQRHFNGVYKVIHHVTVKKAMTTLLDDDAYVLNRSESRFKQYAKANA</sequence>
<dbReference type="RefSeq" id="WP_093073706.1">
    <property type="nucleotide sequence ID" value="NZ_FOGV01000020.1"/>
</dbReference>
<dbReference type="STRING" id="1464123.SAMN05444126_12010"/>
<reference evidence="4" key="1">
    <citation type="submission" date="2016-10" db="EMBL/GenBank/DDBJ databases">
        <authorList>
            <person name="de Groot N.N."/>
        </authorList>
    </citation>
    <scope>NUCLEOTIDE SEQUENCE [LARGE SCALE GENOMIC DNA]</scope>
    <source>
        <strain evidence="4">10nlg</strain>
    </source>
</reference>
<accession>A0A1H9VDV1</accession>
<name>A0A1H9VDV1_9BACI</name>
<gene>
    <name evidence="3" type="ORF">SAMN05444126_12010</name>
</gene>